<accession>A0AB94IF45</accession>
<dbReference type="PROSITE" id="PS51201">
    <property type="entry name" value="RCK_N"/>
    <property type="match status" value="2"/>
</dbReference>
<dbReference type="PRINTS" id="PR00335">
    <property type="entry name" value="KUPTAKETRKA"/>
</dbReference>
<feature type="domain" description="RCK C-terminal" evidence="8">
    <location>
        <begin position="144"/>
        <end position="228"/>
    </location>
</feature>
<reference evidence="9 10" key="1">
    <citation type="journal article" date="2014" name="Appl. Environ. Microbiol.">
        <title>Genomic features of a bumble bee symbiont reflect its host environment.</title>
        <authorList>
            <person name="Martinson V.G."/>
            <person name="Magoc T."/>
            <person name="Koch H."/>
            <person name="Salzberg S.L."/>
            <person name="Moran N.A."/>
        </authorList>
    </citation>
    <scope>NUCLEOTIDE SEQUENCE [LARGE SCALE GENOMIC DNA]</scope>
    <source>
        <strain evidence="9 10">Bimp</strain>
    </source>
</reference>
<comment type="caution">
    <text evidence="9">The sequence shown here is derived from an EMBL/GenBank/DDBJ whole genome shotgun (WGS) entry which is preliminary data.</text>
</comment>
<dbReference type="Pfam" id="PF02254">
    <property type="entry name" value="TrkA_N"/>
    <property type="match status" value="2"/>
</dbReference>
<dbReference type="InterPro" id="IPR036291">
    <property type="entry name" value="NAD(P)-bd_dom_sf"/>
</dbReference>
<keyword evidence="6" id="KW-0406">Ion transport</keyword>
<dbReference type="PANTHER" id="PTHR43833">
    <property type="entry name" value="POTASSIUM CHANNEL PROTEIN 2-RELATED-RELATED"/>
    <property type="match status" value="1"/>
</dbReference>
<dbReference type="SUPFAM" id="SSF51735">
    <property type="entry name" value="NAD(P)-binding Rossmann-fold domains"/>
    <property type="match status" value="2"/>
</dbReference>
<evidence type="ECO:0000256" key="1">
    <source>
        <dbReference type="ARBA" id="ARBA00017378"/>
    </source>
</evidence>
<keyword evidence="2" id="KW-0813">Transport</keyword>
<keyword evidence="5" id="KW-0520">NAD</keyword>
<keyword evidence="3" id="KW-0633">Potassium transport</keyword>
<dbReference type="GO" id="GO:0015079">
    <property type="term" value="F:potassium ion transmembrane transporter activity"/>
    <property type="evidence" value="ECO:0007669"/>
    <property type="project" value="InterPro"/>
</dbReference>
<dbReference type="InterPro" id="IPR036721">
    <property type="entry name" value="RCK_C_sf"/>
</dbReference>
<evidence type="ECO:0000256" key="3">
    <source>
        <dbReference type="ARBA" id="ARBA00022538"/>
    </source>
</evidence>
<dbReference type="NCBIfam" id="NF007032">
    <property type="entry name" value="PRK09496.1-4"/>
    <property type="match status" value="1"/>
</dbReference>
<evidence type="ECO:0000259" key="7">
    <source>
        <dbReference type="PROSITE" id="PS51201"/>
    </source>
</evidence>
<dbReference type="FunFam" id="3.30.70.1450:FF:000001">
    <property type="entry name" value="Trk system potassium transporter TrkA"/>
    <property type="match status" value="1"/>
</dbReference>
<feature type="domain" description="RCK N-terminal" evidence="7">
    <location>
        <begin position="1"/>
        <end position="124"/>
    </location>
</feature>
<dbReference type="Gene3D" id="3.30.70.1450">
    <property type="entry name" value="Regulator of K+ conductance, C-terminal domain"/>
    <property type="match status" value="2"/>
</dbReference>
<keyword evidence="10" id="KW-1185">Reference proteome</keyword>
<keyword evidence="4" id="KW-0630">Potassium</keyword>
<dbReference type="InterPro" id="IPR006037">
    <property type="entry name" value="RCK_C"/>
</dbReference>
<dbReference type="FunFam" id="3.40.50.720:FF:000042">
    <property type="entry name" value="Trk system potassium transporter TrkA"/>
    <property type="match status" value="1"/>
</dbReference>
<dbReference type="PANTHER" id="PTHR43833:SF5">
    <property type="entry name" value="TRK SYSTEM POTASSIUM UPTAKE PROTEIN TRKA"/>
    <property type="match status" value="1"/>
</dbReference>
<feature type="domain" description="RCK C-terminal" evidence="8">
    <location>
        <begin position="369"/>
        <end position="454"/>
    </location>
</feature>
<evidence type="ECO:0000256" key="6">
    <source>
        <dbReference type="ARBA" id="ARBA00023065"/>
    </source>
</evidence>
<evidence type="ECO:0000256" key="2">
    <source>
        <dbReference type="ARBA" id="ARBA00022448"/>
    </source>
</evidence>
<evidence type="ECO:0000259" key="8">
    <source>
        <dbReference type="PROSITE" id="PS51202"/>
    </source>
</evidence>
<dbReference type="PROSITE" id="PS51202">
    <property type="entry name" value="RCK_C"/>
    <property type="match status" value="2"/>
</dbReference>
<sequence length="455" mass="50452">MKIIILGAGHTGSALAEYLVTDSSNNITVIDEDQQRLQALQERFDLQVIHGKASYPQILSDAGAKDADMLVAVTNCDETNMIACQLGNGLFHIPQKVARIRAAEYNDDDYPLFNSDIIAIDHIISPEKMITKSIYKLIQYPGTLQVVMFHHKQVALAVVKAYYGGALVGDELSALKAHLPLLDARIVAIYRQDRFIRPIGSTIIEAGDEIYFITIPNNIKAITNELQRLEKPYKRIIISGGGSIGLALAKHLENDYQVKLIEQNRQKAEFIAEQLANTTVLHGESSDQELLLQEQIEDTDLFVAVTSDDESNIMSAMLAKRMGAKKVIVLIQRQAYLALISDSVIDITLSAQHATISALLRHIRQSDIISITALRHGIAEAIEIVAHGDDQTSKVVGRPLSEIRLPGAATIGAIIRNNDVLIANDDIRIEDNDHILVFLPDRKYVNDIERLFKTR</sequence>
<dbReference type="AlphaFoldDB" id="A0AB94IF45"/>
<evidence type="ECO:0000313" key="10">
    <source>
        <dbReference type="Proteomes" id="UP000506160"/>
    </source>
</evidence>
<dbReference type="NCBIfam" id="NF007039">
    <property type="entry name" value="PRK09496.3-2"/>
    <property type="match status" value="1"/>
</dbReference>
<dbReference type="SUPFAM" id="SSF116726">
    <property type="entry name" value="TrkA C-terminal domain-like"/>
    <property type="match status" value="2"/>
</dbReference>
<gene>
    <name evidence="9" type="primary">trkA</name>
    <name evidence="9" type="ORF">O970_00480</name>
</gene>
<dbReference type="Proteomes" id="UP000506160">
    <property type="component" value="Unassembled WGS sequence"/>
</dbReference>
<proteinExistence type="predicted"/>
<dbReference type="InterPro" id="IPR050721">
    <property type="entry name" value="Trk_Ktr_HKT_K-transport"/>
</dbReference>
<evidence type="ECO:0000313" key="9">
    <source>
        <dbReference type="EMBL" id="TEA28133.1"/>
    </source>
</evidence>
<dbReference type="Pfam" id="PF02080">
    <property type="entry name" value="TrkA_C"/>
    <property type="match status" value="2"/>
</dbReference>
<dbReference type="GO" id="GO:0005886">
    <property type="term" value="C:plasma membrane"/>
    <property type="evidence" value="ECO:0007669"/>
    <property type="project" value="InterPro"/>
</dbReference>
<dbReference type="NCBIfam" id="NF007031">
    <property type="entry name" value="PRK09496.1-2"/>
    <property type="match status" value="1"/>
</dbReference>
<dbReference type="InterPro" id="IPR006036">
    <property type="entry name" value="K_uptake_TrkA"/>
</dbReference>
<name>A0AB94IF45_9GAMM</name>
<dbReference type="EMBL" id="AWGA01000007">
    <property type="protein sequence ID" value="TEA28133.1"/>
    <property type="molecule type" value="Genomic_DNA"/>
</dbReference>
<evidence type="ECO:0000256" key="4">
    <source>
        <dbReference type="ARBA" id="ARBA00022958"/>
    </source>
</evidence>
<organism evidence="9 10">
    <name type="scientific">Candidatus Schmidhempelia bombi str. Bimp</name>
    <dbReference type="NCBI Taxonomy" id="1387197"/>
    <lineage>
        <taxon>Bacteria</taxon>
        <taxon>Pseudomonadati</taxon>
        <taxon>Pseudomonadota</taxon>
        <taxon>Gammaproteobacteria</taxon>
        <taxon>Orbales</taxon>
        <taxon>Orbaceae</taxon>
        <taxon>Candidatus Schmidhempelia</taxon>
    </lineage>
</organism>
<dbReference type="InterPro" id="IPR003148">
    <property type="entry name" value="RCK_N"/>
</dbReference>
<evidence type="ECO:0000256" key="5">
    <source>
        <dbReference type="ARBA" id="ARBA00023027"/>
    </source>
</evidence>
<feature type="domain" description="RCK N-terminal" evidence="7">
    <location>
        <begin position="233"/>
        <end position="355"/>
    </location>
</feature>
<dbReference type="RefSeq" id="WP_024495235.1">
    <property type="nucleotide sequence ID" value="NZ_AWGA01000007.1"/>
</dbReference>
<dbReference type="NCBIfam" id="NF007030">
    <property type="entry name" value="PRK09496.1-1"/>
    <property type="match status" value="1"/>
</dbReference>
<protein>
    <recommendedName>
        <fullName evidence="1">Trk system potassium uptake protein TrkA</fullName>
    </recommendedName>
</protein>
<dbReference type="Gene3D" id="3.40.50.720">
    <property type="entry name" value="NAD(P)-binding Rossmann-like Domain"/>
    <property type="match status" value="2"/>
</dbReference>